<evidence type="ECO:0000313" key="3">
    <source>
        <dbReference type="EMBL" id="ROV87848.1"/>
    </source>
</evidence>
<protein>
    <recommendedName>
        <fullName evidence="5">Modin</fullName>
    </recommendedName>
</protein>
<gene>
    <name evidence="3" type="ORF">VSDG_09562</name>
</gene>
<dbReference type="OrthoDB" id="5227693at2759"/>
<feature type="region of interest" description="Disordered" evidence="1">
    <location>
        <begin position="489"/>
        <end position="525"/>
    </location>
</feature>
<dbReference type="AlphaFoldDB" id="A0A423VAF4"/>
<keyword evidence="2" id="KW-1133">Transmembrane helix</keyword>
<name>A0A423VAF4_CYTCH</name>
<organism evidence="3 4">
    <name type="scientific">Cytospora chrysosperma</name>
    <name type="common">Cytospora canker fungus</name>
    <name type="synonym">Sphaeria chrysosperma</name>
    <dbReference type="NCBI Taxonomy" id="252740"/>
    <lineage>
        <taxon>Eukaryota</taxon>
        <taxon>Fungi</taxon>
        <taxon>Dikarya</taxon>
        <taxon>Ascomycota</taxon>
        <taxon>Pezizomycotina</taxon>
        <taxon>Sordariomycetes</taxon>
        <taxon>Sordariomycetidae</taxon>
        <taxon>Diaporthales</taxon>
        <taxon>Cytosporaceae</taxon>
        <taxon>Cytospora</taxon>
    </lineage>
</organism>
<dbReference type="STRING" id="252740.A0A423VAF4"/>
<feature type="compositionally biased region" description="Basic and acidic residues" evidence="1">
    <location>
        <begin position="499"/>
        <end position="517"/>
    </location>
</feature>
<keyword evidence="4" id="KW-1185">Reference proteome</keyword>
<sequence length="685" mass="78443">MDSNDTVSVVALVVSVVALIGAILQLLQQYYSSATGYSRCGEQSMGPWYLTRRRIFRVSELRFEVQFQAPVMFVCPPDNTRGPVAFEEIRFIQGTEESEKKTFSLPFARNEVEKKRQEQEEAEIHSRQSKSHTQVHTADTERATWIVMLQALQQMEYRSQEWQADMLKEETVRSGPGFKGILPAEVAGWDKHTATAALQPKVRSWDNMPSEMQKPYATTTICHIVELAAMLGLHWREFDRSDHKYLAEGNGFLLTGHDVADLGITFSFQKYGANNFQQNRIIPTDEIKLMAFGNVSTIYRPGRGKDGKPPPYDVDDPKNSWVLQFGSVSELVESLQHFGCNSKTTNYFRDPNKKHGHLFPVAFEILGMLAKPMYIPDTYYRYLPNPTTYSWNKKNFSLPKLILEFSRAVRDDDISPQSEHVLRMQEWVAEVARNLENQRNWRDRNAFSMTLLRSLYDAIGKCDQYLLEKGSELVSLVIREHIQEVMRLLNTTDPSSGDAGEKGDESTLSSKEQHTFDELNSAGPEEKQQKFMDIYFTTVAQAVTKNCHEVLRKKKSTQYVHTPNNSSSDSFGTGANTPLINEKMGEVDPVAMQKPSTPQLIVTGHEREMAKLRRISTALHEQLTANVWCTLVFRMLCWLLLHDFHKKDVQISYQPTLSLELDGLWTWSSLDLQTFESKETWIEQA</sequence>
<accession>A0A423VAF4</accession>
<dbReference type="EMBL" id="LJZO01000074">
    <property type="protein sequence ID" value="ROV87848.1"/>
    <property type="molecule type" value="Genomic_DNA"/>
</dbReference>
<dbReference type="Proteomes" id="UP000284375">
    <property type="component" value="Unassembled WGS sequence"/>
</dbReference>
<keyword evidence="2" id="KW-0472">Membrane</keyword>
<reference evidence="3 4" key="1">
    <citation type="submission" date="2015-09" db="EMBL/GenBank/DDBJ databases">
        <title>Host preference determinants of Valsa canker pathogens revealed by comparative genomics.</title>
        <authorList>
            <person name="Yin Z."/>
            <person name="Huang L."/>
        </authorList>
    </citation>
    <scope>NUCLEOTIDE SEQUENCE [LARGE SCALE GENOMIC DNA]</scope>
    <source>
        <strain evidence="3 4">YSFL</strain>
    </source>
</reference>
<evidence type="ECO:0008006" key="5">
    <source>
        <dbReference type="Google" id="ProtNLM"/>
    </source>
</evidence>
<feature type="transmembrane region" description="Helical" evidence="2">
    <location>
        <begin position="7"/>
        <end position="27"/>
    </location>
</feature>
<feature type="region of interest" description="Disordered" evidence="1">
    <location>
        <begin position="112"/>
        <end position="137"/>
    </location>
</feature>
<comment type="caution">
    <text evidence="3">The sequence shown here is derived from an EMBL/GenBank/DDBJ whole genome shotgun (WGS) entry which is preliminary data.</text>
</comment>
<evidence type="ECO:0000313" key="4">
    <source>
        <dbReference type="Proteomes" id="UP000284375"/>
    </source>
</evidence>
<keyword evidence="2" id="KW-0812">Transmembrane</keyword>
<feature type="compositionally biased region" description="Basic and acidic residues" evidence="1">
    <location>
        <begin position="112"/>
        <end position="126"/>
    </location>
</feature>
<evidence type="ECO:0000256" key="2">
    <source>
        <dbReference type="SAM" id="Phobius"/>
    </source>
</evidence>
<evidence type="ECO:0000256" key="1">
    <source>
        <dbReference type="SAM" id="MobiDB-lite"/>
    </source>
</evidence>
<proteinExistence type="predicted"/>